<gene>
    <name evidence="1" type="ORF">F441_15975</name>
</gene>
<comment type="caution">
    <text evidence="1">The sequence shown here is derived from an EMBL/GenBank/DDBJ whole genome shotgun (WGS) entry which is preliminary data.</text>
</comment>
<sequence>MEQNTDCIEAIYETVKSSDFFKAPAVMGLVCAHYFGLHMCAR</sequence>
<dbReference type="Proteomes" id="UP000018958">
    <property type="component" value="Unassembled WGS sequence"/>
</dbReference>
<evidence type="ECO:0000313" key="2">
    <source>
        <dbReference type="Proteomes" id="UP000018958"/>
    </source>
</evidence>
<feature type="non-terminal residue" evidence="1">
    <location>
        <position position="42"/>
    </location>
</feature>
<accession>W2WBH1</accession>
<evidence type="ECO:0000313" key="1">
    <source>
        <dbReference type="EMBL" id="ETP07902.1"/>
    </source>
</evidence>
<dbReference type="AlphaFoldDB" id="W2WBH1"/>
<dbReference type="EMBL" id="ANIX01003218">
    <property type="protein sequence ID" value="ETP07902.1"/>
    <property type="molecule type" value="Genomic_DNA"/>
</dbReference>
<reference evidence="1 2" key="1">
    <citation type="submission" date="2013-11" db="EMBL/GenBank/DDBJ databases">
        <title>The Genome Sequence of Phytophthora parasitica CJ01A1.</title>
        <authorList>
            <consortium name="The Broad Institute Genomics Platform"/>
            <person name="Russ C."/>
            <person name="Tyler B."/>
            <person name="Panabieres F."/>
            <person name="Shan W."/>
            <person name="Tripathy S."/>
            <person name="Grunwald N."/>
            <person name="Machado M."/>
            <person name="Johnson C.S."/>
            <person name="Walker B."/>
            <person name="Young S.K."/>
            <person name="Zeng Q."/>
            <person name="Gargeya S."/>
            <person name="Fitzgerald M."/>
            <person name="Haas B."/>
            <person name="Abouelleil A."/>
            <person name="Allen A.W."/>
            <person name="Alvarado L."/>
            <person name="Arachchi H.M."/>
            <person name="Berlin A.M."/>
            <person name="Chapman S.B."/>
            <person name="Gainer-Dewar J."/>
            <person name="Goldberg J."/>
            <person name="Griggs A."/>
            <person name="Gujja S."/>
            <person name="Hansen M."/>
            <person name="Howarth C."/>
            <person name="Imamovic A."/>
            <person name="Ireland A."/>
            <person name="Larimer J."/>
            <person name="McCowan C."/>
            <person name="Murphy C."/>
            <person name="Pearson M."/>
            <person name="Poon T.W."/>
            <person name="Priest M."/>
            <person name="Roberts A."/>
            <person name="Saif S."/>
            <person name="Shea T."/>
            <person name="Sisk P."/>
            <person name="Sykes S."/>
            <person name="Wortman J."/>
            <person name="Nusbaum C."/>
            <person name="Birren B."/>
        </authorList>
    </citation>
    <scope>NUCLEOTIDE SEQUENCE [LARGE SCALE GENOMIC DNA]</scope>
    <source>
        <strain evidence="1 2">CJ01A1</strain>
    </source>
</reference>
<protein>
    <submittedName>
        <fullName evidence="1">Uncharacterized protein</fullName>
    </submittedName>
</protein>
<name>W2WBH1_PHYNI</name>
<organism evidence="1 2">
    <name type="scientific">Phytophthora nicotianae CJ01A1</name>
    <dbReference type="NCBI Taxonomy" id="1317063"/>
    <lineage>
        <taxon>Eukaryota</taxon>
        <taxon>Sar</taxon>
        <taxon>Stramenopiles</taxon>
        <taxon>Oomycota</taxon>
        <taxon>Peronosporomycetes</taxon>
        <taxon>Peronosporales</taxon>
        <taxon>Peronosporaceae</taxon>
        <taxon>Phytophthora</taxon>
    </lineage>
</organism>
<proteinExistence type="predicted"/>